<gene>
    <name evidence="7" type="ORF">HA052_20190</name>
</gene>
<dbReference type="Pfam" id="PF00440">
    <property type="entry name" value="TetR_N"/>
    <property type="match status" value="1"/>
</dbReference>
<keyword evidence="8" id="KW-1185">Reference proteome</keyword>
<feature type="region of interest" description="Disordered" evidence="5">
    <location>
        <begin position="1"/>
        <end position="21"/>
    </location>
</feature>
<feature type="domain" description="HTH tetR-type" evidence="6">
    <location>
        <begin position="20"/>
        <end position="80"/>
    </location>
</feature>
<organism evidence="7 8">
    <name type="scientific">Chromobacterium fluminis</name>
    <dbReference type="NCBI Taxonomy" id="3044269"/>
    <lineage>
        <taxon>Bacteria</taxon>
        <taxon>Pseudomonadati</taxon>
        <taxon>Pseudomonadota</taxon>
        <taxon>Betaproteobacteria</taxon>
        <taxon>Neisseriales</taxon>
        <taxon>Chromobacteriaceae</taxon>
        <taxon>Chromobacterium</taxon>
    </lineage>
</organism>
<reference evidence="7 8" key="1">
    <citation type="submission" date="2020-03" db="EMBL/GenBank/DDBJ databases">
        <title>Draft genome sequence of environmentally isolated cultures.</title>
        <authorList>
            <person name="Wilson H.S."/>
            <person name="De Leon M.E."/>
        </authorList>
    </citation>
    <scope>NUCLEOTIDE SEQUENCE [LARGE SCALE GENOMIC DNA]</scope>
    <source>
        <strain evidence="7 8">HSC-31F16</strain>
    </source>
</reference>
<keyword evidence="2 4" id="KW-0238">DNA-binding</keyword>
<name>A0ABX0LE34_9NEIS</name>
<dbReference type="Gene3D" id="1.10.357.10">
    <property type="entry name" value="Tetracycline Repressor, domain 2"/>
    <property type="match status" value="1"/>
</dbReference>
<dbReference type="PANTHER" id="PTHR30055:SF234">
    <property type="entry name" value="HTH-TYPE TRANSCRIPTIONAL REGULATOR BETI"/>
    <property type="match status" value="1"/>
</dbReference>
<dbReference type="InterPro" id="IPR036271">
    <property type="entry name" value="Tet_transcr_reg_TetR-rel_C_sf"/>
</dbReference>
<dbReference type="SUPFAM" id="SSF46689">
    <property type="entry name" value="Homeodomain-like"/>
    <property type="match status" value="1"/>
</dbReference>
<evidence type="ECO:0000256" key="5">
    <source>
        <dbReference type="SAM" id="MobiDB-lite"/>
    </source>
</evidence>
<dbReference type="RefSeq" id="WP_166453306.1">
    <property type="nucleotide sequence ID" value="NZ_JAAOMA010000035.1"/>
</dbReference>
<dbReference type="PANTHER" id="PTHR30055">
    <property type="entry name" value="HTH-TYPE TRANSCRIPTIONAL REGULATOR RUTR"/>
    <property type="match status" value="1"/>
</dbReference>
<proteinExistence type="predicted"/>
<evidence type="ECO:0000313" key="8">
    <source>
        <dbReference type="Proteomes" id="UP001515641"/>
    </source>
</evidence>
<dbReference type="PROSITE" id="PS50977">
    <property type="entry name" value="HTH_TETR_2"/>
    <property type="match status" value="1"/>
</dbReference>
<evidence type="ECO:0000256" key="2">
    <source>
        <dbReference type="ARBA" id="ARBA00023125"/>
    </source>
</evidence>
<sequence>MSSQDQASPRARGRPAAPEHALKQQVLDAATELLLSQGYQAATMAAVAQRAGVAKKTVYRFADNSEQLLGAVIHGWTDAFVAPMSEPLTEAAALPQALEALLNTVAVKVLTREAVGLFRLLIGDFPGREQALAQYAEHGVQRCAALLAGWLERQAEQGLIRCPQPAQTAELLLAMTIAEPLRRMALGLTPPLPEHDPGERIRAAVALCCAGLLPR</sequence>
<dbReference type="Proteomes" id="UP001515641">
    <property type="component" value="Unassembled WGS sequence"/>
</dbReference>
<feature type="DNA-binding region" description="H-T-H motif" evidence="4">
    <location>
        <begin position="43"/>
        <end position="62"/>
    </location>
</feature>
<dbReference type="EMBL" id="JAAOMA010000035">
    <property type="protein sequence ID" value="NHR07513.1"/>
    <property type="molecule type" value="Genomic_DNA"/>
</dbReference>
<evidence type="ECO:0000256" key="4">
    <source>
        <dbReference type="PROSITE-ProRule" id="PRU00335"/>
    </source>
</evidence>
<dbReference type="InterPro" id="IPR009057">
    <property type="entry name" value="Homeodomain-like_sf"/>
</dbReference>
<evidence type="ECO:0000313" key="7">
    <source>
        <dbReference type="EMBL" id="NHR07513.1"/>
    </source>
</evidence>
<dbReference type="InterPro" id="IPR050109">
    <property type="entry name" value="HTH-type_TetR-like_transc_reg"/>
</dbReference>
<evidence type="ECO:0000256" key="3">
    <source>
        <dbReference type="ARBA" id="ARBA00023163"/>
    </source>
</evidence>
<evidence type="ECO:0000259" key="6">
    <source>
        <dbReference type="PROSITE" id="PS50977"/>
    </source>
</evidence>
<dbReference type="Pfam" id="PF14246">
    <property type="entry name" value="TetR_C_7"/>
    <property type="match status" value="1"/>
</dbReference>
<dbReference type="InterPro" id="IPR001647">
    <property type="entry name" value="HTH_TetR"/>
</dbReference>
<dbReference type="SUPFAM" id="SSF48498">
    <property type="entry name" value="Tetracyclin repressor-like, C-terminal domain"/>
    <property type="match status" value="1"/>
</dbReference>
<accession>A0ABX0LE34</accession>
<comment type="caution">
    <text evidence="7">The sequence shown here is derived from an EMBL/GenBank/DDBJ whole genome shotgun (WGS) entry which is preliminary data.</text>
</comment>
<keyword evidence="1" id="KW-0805">Transcription regulation</keyword>
<keyword evidence="3" id="KW-0804">Transcription</keyword>
<protein>
    <submittedName>
        <fullName evidence="7">TetR/AcrR family transcriptional regulator</fullName>
    </submittedName>
</protein>
<evidence type="ECO:0000256" key="1">
    <source>
        <dbReference type="ARBA" id="ARBA00023015"/>
    </source>
</evidence>
<dbReference type="PRINTS" id="PR00455">
    <property type="entry name" value="HTHTETR"/>
</dbReference>
<dbReference type="InterPro" id="IPR039536">
    <property type="entry name" value="TetR_C_Proteobacteria"/>
</dbReference>